<feature type="transmembrane region" description="Helical" evidence="1">
    <location>
        <begin position="53"/>
        <end position="73"/>
    </location>
</feature>
<protein>
    <submittedName>
        <fullName evidence="2">Uncharacterized protein</fullName>
    </submittedName>
</protein>
<evidence type="ECO:0000256" key="1">
    <source>
        <dbReference type="SAM" id="Phobius"/>
    </source>
</evidence>
<evidence type="ECO:0000313" key="3">
    <source>
        <dbReference type="Proteomes" id="UP001178507"/>
    </source>
</evidence>
<sequence>MALAIPHRSVEAGLLAMRDHFLECLQDVAMLGRKVVNLLEELQDLETRDTAPLVFGLGFAGCSMAVCASLHTWPSLLSFQGSSPLVAAGGLLATTAFLHCQVVVVRCGRLTGTWRSCQPCCISRWCRCLWAKCCSG</sequence>
<reference evidence="2" key="1">
    <citation type="submission" date="2023-08" db="EMBL/GenBank/DDBJ databases">
        <authorList>
            <person name="Chen Y."/>
            <person name="Shah S."/>
            <person name="Dougan E. K."/>
            <person name="Thang M."/>
            <person name="Chan C."/>
        </authorList>
    </citation>
    <scope>NUCLEOTIDE SEQUENCE</scope>
</reference>
<keyword evidence="1" id="KW-1133">Transmembrane helix</keyword>
<keyword evidence="1" id="KW-0812">Transmembrane</keyword>
<accession>A0AA36J9L0</accession>
<organism evidence="2 3">
    <name type="scientific">Effrenium voratum</name>
    <dbReference type="NCBI Taxonomy" id="2562239"/>
    <lineage>
        <taxon>Eukaryota</taxon>
        <taxon>Sar</taxon>
        <taxon>Alveolata</taxon>
        <taxon>Dinophyceae</taxon>
        <taxon>Suessiales</taxon>
        <taxon>Symbiodiniaceae</taxon>
        <taxon>Effrenium</taxon>
    </lineage>
</organism>
<feature type="transmembrane region" description="Helical" evidence="1">
    <location>
        <begin position="85"/>
        <end position="105"/>
    </location>
</feature>
<dbReference type="Proteomes" id="UP001178507">
    <property type="component" value="Unassembled WGS sequence"/>
</dbReference>
<gene>
    <name evidence="2" type="ORF">EVOR1521_LOCUS24396</name>
</gene>
<keyword evidence="3" id="KW-1185">Reference proteome</keyword>
<name>A0AA36J9L0_9DINO</name>
<comment type="caution">
    <text evidence="2">The sequence shown here is derived from an EMBL/GenBank/DDBJ whole genome shotgun (WGS) entry which is preliminary data.</text>
</comment>
<proteinExistence type="predicted"/>
<evidence type="ECO:0000313" key="2">
    <source>
        <dbReference type="EMBL" id="CAJ1401205.1"/>
    </source>
</evidence>
<dbReference type="EMBL" id="CAUJNA010003404">
    <property type="protein sequence ID" value="CAJ1401205.1"/>
    <property type="molecule type" value="Genomic_DNA"/>
</dbReference>
<keyword evidence="1" id="KW-0472">Membrane</keyword>
<dbReference type="AlphaFoldDB" id="A0AA36J9L0"/>